<comment type="caution">
    <text evidence="1">The sequence shown here is derived from an EMBL/GenBank/DDBJ whole genome shotgun (WGS) entry which is preliminary data.</text>
</comment>
<feature type="non-terminal residue" evidence="1">
    <location>
        <position position="1"/>
    </location>
</feature>
<protein>
    <submittedName>
        <fullName evidence="1">Uncharacterized protein</fullName>
    </submittedName>
</protein>
<reference evidence="1" key="1">
    <citation type="journal article" date="2023" name="IScience">
        <title>Live-bearing cockroach genome reveals convergent evolutionary mechanisms linked to viviparity in insects and beyond.</title>
        <authorList>
            <person name="Fouks B."/>
            <person name="Harrison M.C."/>
            <person name="Mikhailova A.A."/>
            <person name="Marchal E."/>
            <person name="English S."/>
            <person name="Carruthers M."/>
            <person name="Jennings E.C."/>
            <person name="Chiamaka E.L."/>
            <person name="Frigard R.A."/>
            <person name="Pippel M."/>
            <person name="Attardo G.M."/>
            <person name="Benoit J.B."/>
            <person name="Bornberg-Bauer E."/>
            <person name="Tobe S.S."/>
        </authorList>
    </citation>
    <scope>NUCLEOTIDE SEQUENCE</scope>
    <source>
        <strain evidence="1">Stay&amp;Tobe</strain>
    </source>
</reference>
<evidence type="ECO:0000313" key="2">
    <source>
        <dbReference type="Proteomes" id="UP001233999"/>
    </source>
</evidence>
<organism evidence="1 2">
    <name type="scientific">Diploptera punctata</name>
    <name type="common">Pacific beetle cockroach</name>
    <dbReference type="NCBI Taxonomy" id="6984"/>
    <lineage>
        <taxon>Eukaryota</taxon>
        <taxon>Metazoa</taxon>
        <taxon>Ecdysozoa</taxon>
        <taxon>Arthropoda</taxon>
        <taxon>Hexapoda</taxon>
        <taxon>Insecta</taxon>
        <taxon>Pterygota</taxon>
        <taxon>Neoptera</taxon>
        <taxon>Polyneoptera</taxon>
        <taxon>Dictyoptera</taxon>
        <taxon>Blattodea</taxon>
        <taxon>Blaberoidea</taxon>
        <taxon>Blaberidae</taxon>
        <taxon>Diplopterinae</taxon>
        <taxon>Diploptera</taxon>
    </lineage>
</organism>
<dbReference type="EMBL" id="JASPKZ010008864">
    <property type="protein sequence ID" value="KAJ9578685.1"/>
    <property type="molecule type" value="Genomic_DNA"/>
</dbReference>
<evidence type="ECO:0000313" key="1">
    <source>
        <dbReference type="EMBL" id="KAJ9578685.1"/>
    </source>
</evidence>
<dbReference type="AlphaFoldDB" id="A0AAD7ZE54"/>
<dbReference type="Proteomes" id="UP001233999">
    <property type="component" value="Unassembled WGS sequence"/>
</dbReference>
<sequence length="72" mass="8354">FSHKLAISITNFKGPMFWETKAARIQIRQQPLNFFQSLKNPRGANGWPQASNLALEKVYRYVLHCFIKLSVC</sequence>
<keyword evidence="2" id="KW-1185">Reference proteome</keyword>
<gene>
    <name evidence="1" type="ORF">L9F63_005047</name>
</gene>
<reference evidence="1" key="2">
    <citation type="submission" date="2023-05" db="EMBL/GenBank/DDBJ databases">
        <authorList>
            <person name="Fouks B."/>
        </authorList>
    </citation>
    <scope>NUCLEOTIDE SEQUENCE</scope>
    <source>
        <strain evidence="1">Stay&amp;Tobe</strain>
        <tissue evidence="1">Testes</tissue>
    </source>
</reference>
<feature type="non-terminal residue" evidence="1">
    <location>
        <position position="72"/>
    </location>
</feature>
<proteinExistence type="predicted"/>
<accession>A0AAD7ZE54</accession>
<name>A0AAD7ZE54_DIPPU</name>